<dbReference type="VEuPathDB" id="FungiDB:RhiirA1_502341"/>
<name>A0A2I1GY84_9GLOM</name>
<protein>
    <recommendedName>
        <fullName evidence="3">Crinkler family protein</fullName>
    </recommendedName>
</protein>
<dbReference type="VEuPathDB" id="FungiDB:RhiirA1_502339"/>
<keyword evidence="2" id="KW-1185">Reference proteome</keyword>
<dbReference type="AlphaFoldDB" id="A0A2I1GY84"/>
<accession>A0A2I1GY84</accession>
<evidence type="ECO:0008006" key="3">
    <source>
        <dbReference type="Google" id="ProtNLM"/>
    </source>
</evidence>
<evidence type="ECO:0000313" key="2">
    <source>
        <dbReference type="Proteomes" id="UP000234323"/>
    </source>
</evidence>
<dbReference type="PANTHER" id="PTHR33266">
    <property type="entry name" value="CHROMOSOME 15, WHOLE GENOME SHOTGUN SEQUENCE"/>
    <property type="match status" value="1"/>
</dbReference>
<dbReference type="VEuPathDB" id="FungiDB:RhiirFUN_006231"/>
<reference evidence="1 2" key="1">
    <citation type="submission" date="2015-10" db="EMBL/GenBank/DDBJ databases">
        <title>Genome analyses suggest a sexual origin of heterokaryosis in a supposedly ancient asexual fungus.</title>
        <authorList>
            <person name="Ropars J."/>
            <person name="Sedzielewska K."/>
            <person name="Noel J."/>
            <person name="Charron P."/>
            <person name="Farinelli L."/>
            <person name="Marton T."/>
            <person name="Kruger M."/>
            <person name="Pelin A."/>
            <person name="Brachmann A."/>
            <person name="Corradi N."/>
        </authorList>
    </citation>
    <scope>NUCLEOTIDE SEQUENCE [LARGE SCALE GENOMIC DNA]</scope>
    <source>
        <strain evidence="1 2">A4</strain>
    </source>
</reference>
<sequence length="1028" mass="119496">MDHPSILMNILDSSINKKVALKYLHDSQNTIEFVINKYKGFCYIQNPDTNDYILVLNNYTWESGNEKIDNLIYEMQSLIRIDINENTDGPLYYNKDYSNYTRDSNRKIALRCLHSSQNTIGIVRNEAKKYLKDKFIKNIFDKFNIRNHKNSDERKYILYDDQNDLKIYLNQLNVALLRNHIRGMYKIQEYMKLWKVNVHNVDIEKISTEDDIVELGGIEMDPLKRVEKYFENELNDQNFMKENMRNIHIIAIYDIADNDFPNPNKKVKFEEDKRILVRYDHYGTVLFEREELEENGIHYLDNLKELIKDRFNTLRNEMFSLRKRNEMKTLDPTISIDNLYNMELDVIIIIDFPNKKVKLEEDDYEWERIKKAFQTEYQGTVLEGFYARLNQFHETWLSDGRYAPYLAITQSSGSGKTQLVAELRTKGIYVLYICKRSKYSSGYPKSTPYAEQVLDTIRDNKFGALLCGAIEKIKDKGWNAEQFWNIQISGDRECEEFWNTVLRSLVKNESSLPKYNNQEFVKKLFPGIDIPVVCCIDEAHELMTRRKNGDTYFVLWRQQIRHIPWIGFFNILLSTNRKIDNFLPPTIIDTVSARTTNFKIFPAYLDVSTTDVLALLAENVGKENFDKNYDLERAAYLGTPLWGSLAKARVGVDELIQLALCKIRNFSNKKDDYIANFACISCTLALEVPPRIAEVDDLIASHMATAIGISPDRTSILCTYPSDAILASGALKGIINVGWKNCLDTLVELLSRGVVEVGERRELVNRILFSMRYGDVAKKMFGPGVTYLEKVPLRSFLEKMNGHDVLLDELEINDAEVGFNHWISLLATNVDCMKSGGNKFLTEDLVIEAYHRHAAIKMPFGFENIDHVIPFKYSSGYGVISIQNKNAKQSTYKSADNFLLINPVSVFGKSHEDYKILGIYTDFQKEETPEKATSELISTDFIYTRSKFPGEEAKIMYIRGVEAFEFDDEINERLSKVLYARPWPLDRYWSTFGENELDGENEIRSLLPIIFEQEEGQSLIDKWEMCHD</sequence>
<proteinExistence type="predicted"/>
<gene>
    <name evidence="1" type="ORF">RhiirA4_468732</name>
</gene>
<evidence type="ECO:0000313" key="1">
    <source>
        <dbReference type="EMBL" id="PKY51597.1"/>
    </source>
</evidence>
<organism evidence="1 2">
    <name type="scientific">Rhizophagus irregularis</name>
    <dbReference type="NCBI Taxonomy" id="588596"/>
    <lineage>
        <taxon>Eukaryota</taxon>
        <taxon>Fungi</taxon>
        <taxon>Fungi incertae sedis</taxon>
        <taxon>Mucoromycota</taxon>
        <taxon>Glomeromycotina</taxon>
        <taxon>Glomeromycetes</taxon>
        <taxon>Glomerales</taxon>
        <taxon>Glomeraceae</taxon>
        <taxon>Rhizophagus</taxon>
    </lineage>
</organism>
<dbReference type="VEuPathDB" id="FungiDB:FUN_004081"/>
<comment type="caution">
    <text evidence="1">The sequence shown here is derived from an EMBL/GenBank/DDBJ whole genome shotgun (WGS) entry which is preliminary data.</text>
</comment>
<dbReference type="PANTHER" id="PTHR33266:SF1">
    <property type="entry name" value="F-BOX DOMAIN-CONTAINING PROTEIN"/>
    <property type="match status" value="1"/>
</dbReference>
<dbReference type="EMBL" id="LLXI01001049">
    <property type="protein sequence ID" value="PKY51597.1"/>
    <property type="molecule type" value="Genomic_DNA"/>
</dbReference>
<dbReference type="Proteomes" id="UP000234323">
    <property type="component" value="Unassembled WGS sequence"/>
</dbReference>